<dbReference type="InterPro" id="IPR011533">
    <property type="entry name" value="BetA"/>
</dbReference>
<reference evidence="12 13" key="1">
    <citation type="submission" date="2019-10" db="EMBL/GenBank/DDBJ databases">
        <title>Pseudoalteromonas rubra S4059.</title>
        <authorList>
            <person name="Paulsen S."/>
            <person name="Wang X."/>
        </authorList>
    </citation>
    <scope>NUCLEOTIDE SEQUENCE [LARGE SCALE GENOMIC DNA]</scope>
    <source>
        <strain evidence="12 13">S4059</strain>
    </source>
</reference>
<dbReference type="SUPFAM" id="SSF51905">
    <property type="entry name" value="FAD/NAD(P)-binding domain"/>
    <property type="match status" value="1"/>
</dbReference>
<evidence type="ECO:0000256" key="6">
    <source>
        <dbReference type="NCBIfam" id="TIGR01810"/>
    </source>
</evidence>
<keyword evidence="5 12" id="KW-0560">Oxidoreductase</keyword>
<sequence>MKKVFDYIIVGAGSAGCVLANRLSANPQHRVLLLETGGSDKSIFIQMPTALSIPMNTDKYAWQFHTEPEPYLDNRVMHCPRGKVLGGSSSINGMVYVRGHAKDFDEWQQHGAQGWDYQACLPYFKRAESWYLGDDPYRGSEGPLGTNNGNEMANPLYRAFIEAGTQAGYATTQDYNGEQQEGFGPMHMTVKDGRRCSASRAYLDPVKGRDNLTIVTGALVHKVLLEGKRAIGVEYQCKGKIHSASAERRVILSAGPIGSPHLLQLSGIGDQATLQAAGVEVKHHLPGVGKNLQDHLEFYFQYKCKQPITLNGKLDWFSKGLIGARWLLNKSGLGATNHFESCAFIRSKAGVEWPDMQYHFLPAAIRYDGKSAFDGHGFQVHIGHNKPKSRGEVTLKSADPTQAPKIQFNYLAHQDDIEGFRACVRLTREIIEQPAFDAYRDGEIQPGKGVQSDAEIDAFVRQAVESAYHPSCSCKMGEDDMAVVDSNTQVHGIDGLNVVDSSIFPTIPNGNLNAPTIMVAEKAADIILGQPALKANNAQVAIARQWQTVQRSTEI</sequence>
<proteinExistence type="inferred from homology"/>
<evidence type="ECO:0000259" key="10">
    <source>
        <dbReference type="PROSITE" id="PS00623"/>
    </source>
</evidence>
<protein>
    <recommendedName>
        <fullName evidence="6 9">Choline dehydrogenase</fullName>
        <ecNumber evidence="6 9">1.1.99.1</ecNumber>
    </recommendedName>
</protein>
<dbReference type="InterPro" id="IPR000172">
    <property type="entry name" value="GMC_OxRdtase_N"/>
</dbReference>
<accession>A0A5S3V1V7</accession>
<dbReference type="InterPro" id="IPR036188">
    <property type="entry name" value="FAD/NAD-bd_sf"/>
</dbReference>
<dbReference type="UniPathway" id="UPA00529">
    <property type="reaction ID" value="UER00385"/>
</dbReference>
<evidence type="ECO:0000256" key="1">
    <source>
        <dbReference type="ARBA" id="ARBA00001974"/>
    </source>
</evidence>
<name>A0A5S3V1V7_9GAMM</name>
<comment type="cofactor">
    <cofactor evidence="1 7">
        <name>FAD</name>
        <dbReference type="ChEBI" id="CHEBI:57692"/>
    </cofactor>
</comment>
<dbReference type="STRING" id="43658.AT705_22885"/>
<dbReference type="SUPFAM" id="SSF54373">
    <property type="entry name" value="FAD-linked reductases, C-terminal domain"/>
    <property type="match status" value="1"/>
</dbReference>
<dbReference type="PANTHER" id="PTHR11552">
    <property type="entry name" value="GLUCOSE-METHANOL-CHOLINE GMC OXIDOREDUCTASE"/>
    <property type="match status" value="1"/>
</dbReference>
<dbReference type="Gene3D" id="3.50.50.60">
    <property type="entry name" value="FAD/NAD(P)-binding domain"/>
    <property type="match status" value="1"/>
</dbReference>
<keyword evidence="3 8" id="KW-0285">Flavoprotein</keyword>
<dbReference type="Pfam" id="PF05199">
    <property type="entry name" value="GMC_oxred_C"/>
    <property type="match status" value="1"/>
</dbReference>
<dbReference type="Proteomes" id="UP000305729">
    <property type="component" value="Chromosome 2"/>
</dbReference>
<dbReference type="RefSeq" id="WP_138537059.1">
    <property type="nucleotide sequence ID" value="NZ_CP045430.1"/>
</dbReference>
<gene>
    <name evidence="12" type="primary">betA</name>
    <name evidence="12" type="ORF">CWC22_023270</name>
</gene>
<organism evidence="12 13">
    <name type="scientific">Pseudoalteromonas rubra</name>
    <dbReference type="NCBI Taxonomy" id="43658"/>
    <lineage>
        <taxon>Bacteria</taxon>
        <taxon>Pseudomonadati</taxon>
        <taxon>Pseudomonadota</taxon>
        <taxon>Gammaproteobacteria</taxon>
        <taxon>Alteromonadales</taxon>
        <taxon>Pseudoalteromonadaceae</taxon>
        <taxon>Pseudoalteromonas</taxon>
    </lineage>
</organism>
<dbReference type="InterPro" id="IPR007867">
    <property type="entry name" value="GMC_OxRtase_C"/>
</dbReference>
<dbReference type="PROSITE" id="PS00624">
    <property type="entry name" value="GMC_OXRED_2"/>
    <property type="match status" value="1"/>
</dbReference>
<dbReference type="GO" id="GO:0050660">
    <property type="term" value="F:flavin adenine dinucleotide binding"/>
    <property type="evidence" value="ECO:0007669"/>
    <property type="project" value="InterPro"/>
</dbReference>
<feature type="binding site" evidence="7">
    <location>
        <begin position="92"/>
        <end position="95"/>
    </location>
    <ligand>
        <name>FAD</name>
        <dbReference type="ChEBI" id="CHEBI:57692"/>
    </ligand>
</feature>
<feature type="domain" description="Glucose-methanol-choline oxidoreductase N-terminal" evidence="10">
    <location>
        <begin position="82"/>
        <end position="105"/>
    </location>
</feature>
<evidence type="ECO:0000259" key="11">
    <source>
        <dbReference type="PROSITE" id="PS00624"/>
    </source>
</evidence>
<dbReference type="PROSITE" id="PS00623">
    <property type="entry name" value="GMC_OXRED_1"/>
    <property type="match status" value="1"/>
</dbReference>
<dbReference type="PIRSF" id="PIRSF000137">
    <property type="entry name" value="Alcohol_oxidase"/>
    <property type="match status" value="1"/>
</dbReference>
<dbReference type="InterPro" id="IPR012132">
    <property type="entry name" value="GMC_OxRdtase"/>
</dbReference>
<evidence type="ECO:0000256" key="8">
    <source>
        <dbReference type="RuleBase" id="RU003968"/>
    </source>
</evidence>
<evidence type="ECO:0000256" key="2">
    <source>
        <dbReference type="ARBA" id="ARBA00010790"/>
    </source>
</evidence>
<evidence type="ECO:0000256" key="3">
    <source>
        <dbReference type="ARBA" id="ARBA00022630"/>
    </source>
</evidence>
<evidence type="ECO:0000256" key="7">
    <source>
        <dbReference type="PIRSR" id="PIRSR000137-2"/>
    </source>
</evidence>
<dbReference type="EC" id="1.1.99.1" evidence="6 9"/>
<comment type="catalytic activity">
    <reaction evidence="9">
        <text>choline + A = betaine aldehyde + AH2</text>
        <dbReference type="Rhea" id="RHEA:17433"/>
        <dbReference type="ChEBI" id="CHEBI:13193"/>
        <dbReference type="ChEBI" id="CHEBI:15354"/>
        <dbReference type="ChEBI" id="CHEBI:15710"/>
        <dbReference type="ChEBI" id="CHEBI:17499"/>
        <dbReference type="EC" id="1.1.99.1"/>
    </reaction>
</comment>
<dbReference type="NCBIfam" id="TIGR01810">
    <property type="entry name" value="betA"/>
    <property type="match status" value="1"/>
</dbReference>
<dbReference type="Gene3D" id="3.30.560.10">
    <property type="entry name" value="Glucose Oxidase, domain 3"/>
    <property type="match status" value="1"/>
</dbReference>
<feature type="binding site" evidence="7">
    <location>
        <position position="220"/>
    </location>
    <ligand>
        <name>FAD</name>
        <dbReference type="ChEBI" id="CHEBI:57692"/>
    </ligand>
</feature>
<evidence type="ECO:0000256" key="9">
    <source>
        <dbReference type="RuleBase" id="RU003969"/>
    </source>
</evidence>
<keyword evidence="4 7" id="KW-0274">FAD</keyword>
<evidence type="ECO:0000313" key="12">
    <source>
        <dbReference type="EMBL" id="QPB85925.1"/>
    </source>
</evidence>
<comment type="pathway">
    <text evidence="9">Amine and polyamine biosynthesis; betaine biosynthesis via choline pathway; betaine aldehyde from choline (cytochrome c reductase route): step 1/1.</text>
</comment>
<dbReference type="Pfam" id="PF00732">
    <property type="entry name" value="GMC_oxred_N"/>
    <property type="match status" value="1"/>
</dbReference>
<dbReference type="PROSITE" id="PS51257">
    <property type="entry name" value="PROKAR_LIPOPROTEIN"/>
    <property type="match status" value="1"/>
</dbReference>
<comment type="similarity">
    <text evidence="2 8">Belongs to the GMC oxidoreductase family.</text>
</comment>
<evidence type="ECO:0000256" key="4">
    <source>
        <dbReference type="ARBA" id="ARBA00022827"/>
    </source>
</evidence>
<feature type="binding site" evidence="7">
    <location>
        <position position="84"/>
    </location>
    <ligand>
        <name>FAD</name>
        <dbReference type="ChEBI" id="CHEBI:57692"/>
    </ligand>
</feature>
<dbReference type="AlphaFoldDB" id="A0A5S3V1V7"/>
<evidence type="ECO:0000313" key="13">
    <source>
        <dbReference type="Proteomes" id="UP000305729"/>
    </source>
</evidence>
<dbReference type="GO" id="GO:0008812">
    <property type="term" value="F:choline dehydrogenase activity"/>
    <property type="evidence" value="ECO:0007669"/>
    <property type="project" value="UniProtKB-UniRule"/>
</dbReference>
<dbReference type="PANTHER" id="PTHR11552:SF147">
    <property type="entry name" value="CHOLINE DEHYDROGENASE, MITOCHONDRIAL"/>
    <property type="match status" value="1"/>
</dbReference>
<dbReference type="GO" id="GO:0019285">
    <property type="term" value="P:glycine betaine biosynthetic process from choline"/>
    <property type="evidence" value="ECO:0007669"/>
    <property type="project" value="UniProtKB-UniRule"/>
</dbReference>
<dbReference type="NCBIfam" id="NF002550">
    <property type="entry name" value="PRK02106.1"/>
    <property type="match status" value="1"/>
</dbReference>
<evidence type="ECO:0000256" key="5">
    <source>
        <dbReference type="ARBA" id="ARBA00023002"/>
    </source>
</evidence>
<feature type="domain" description="Glucose-methanol-choline oxidoreductase N-terminal" evidence="11">
    <location>
        <begin position="255"/>
        <end position="269"/>
    </location>
</feature>
<dbReference type="EMBL" id="CP045430">
    <property type="protein sequence ID" value="QPB85925.1"/>
    <property type="molecule type" value="Genomic_DNA"/>
</dbReference>